<keyword evidence="3" id="KW-1185">Reference proteome</keyword>
<gene>
    <name evidence="2" type="ORF">EW145_g3008</name>
</gene>
<name>A0A4S4LE78_9AGAM</name>
<dbReference type="Gene3D" id="2.30.110.10">
    <property type="entry name" value="Electron Transport, Fmn-binding Protein, Chain A"/>
    <property type="match status" value="1"/>
</dbReference>
<dbReference type="OrthoDB" id="434253at2759"/>
<proteinExistence type="predicted"/>
<comment type="caution">
    <text evidence="2">The sequence shown here is derived from an EMBL/GenBank/DDBJ whole genome shotgun (WGS) entry which is preliminary data.</text>
</comment>
<dbReference type="EMBL" id="SGPK01000118">
    <property type="protein sequence ID" value="THH07980.1"/>
    <property type="molecule type" value="Genomic_DNA"/>
</dbReference>
<evidence type="ECO:0000259" key="1">
    <source>
        <dbReference type="Pfam" id="PF16242"/>
    </source>
</evidence>
<dbReference type="PANTHER" id="PTHR34818">
    <property type="entry name" value="PROTEIN BLI-3"/>
    <property type="match status" value="1"/>
</dbReference>
<dbReference type="InterPro" id="IPR038725">
    <property type="entry name" value="YdaG_split_barrel_FMN-bd"/>
</dbReference>
<dbReference type="Proteomes" id="UP000308199">
    <property type="component" value="Unassembled WGS sequence"/>
</dbReference>
<accession>A0A4S4LE78</accession>
<evidence type="ECO:0000313" key="3">
    <source>
        <dbReference type="Proteomes" id="UP000308199"/>
    </source>
</evidence>
<dbReference type="AlphaFoldDB" id="A0A4S4LE78"/>
<reference evidence="2 3" key="1">
    <citation type="submission" date="2019-02" db="EMBL/GenBank/DDBJ databases">
        <title>Genome sequencing of the rare red list fungi Phellinidium pouzarii.</title>
        <authorList>
            <person name="Buettner E."/>
            <person name="Kellner H."/>
        </authorList>
    </citation>
    <scope>NUCLEOTIDE SEQUENCE [LARGE SCALE GENOMIC DNA]</scope>
    <source>
        <strain evidence="2 3">DSM 108285</strain>
    </source>
</reference>
<protein>
    <recommendedName>
        <fullName evidence="1">General stress protein FMN-binding split barrel domain-containing protein</fullName>
    </recommendedName>
</protein>
<dbReference type="SUPFAM" id="SSF50475">
    <property type="entry name" value="FMN-binding split barrel"/>
    <property type="match status" value="1"/>
</dbReference>
<dbReference type="InterPro" id="IPR052917">
    <property type="entry name" value="Stress-Dev_Protein"/>
</dbReference>
<dbReference type="PANTHER" id="PTHR34818:SF1">
    <property type="entry name" value="PROTEIN BLI-3"/>
    <property type="match status" value="1"/>
</dbReference>
<dbReference type="InterPro" id="IPR012349">
    <property type="entry name" value="Split_barrel_FMN-bd"/>
</dbReference>
<dbReference type="Pfam" id="PF16242">
    <property type="entry name" value="Pyrid_ox_like"/>
    <property type="match status" value="1"/>
</dbReference>
<evidence type="ECO:0000313" key="2">
    <source>
        <dbReference type="EMBL" id="THH07980.1"/>
    </source>
</evidence>
<feature type="domain" description="General stress protein FMN-binding split barrel" evidence="1">
    <location>
        <begin position="31"/>
        <end position="178"/>
    </location>
</feature>
<sequence>MTNETLDLYTASAQNNDLTPQKKIDDLKTLILKSVKTGMLTTRDKDGHLHARAMTPANPHSETQLTLVFLANNSSHKFDELQFDNHVNVSFYDEKTTNWASFSGTAAVSQNKDLIKKHWSTFTAGYFGDLGDGIHKGDENDPRVSVIEVVPEEIHYWIAKHGAVLQTLSIAAGAATGKGSAPGELRTITKPEIQLTQGLHSK</sequence>
<organism evidence="2 3">
    <name type="scientific">Phellinidium pouzarii</name>
    <dbReference type="NCBI Taxonomy" id="167371"/>
    <lineage>
        <taxon>Eukaryota</taxon>
        <taxon>Fungi</taxon>
        <taxon>Dikarya</taxon>
        <taxon>Basidiomycota</taxon>
        <taxon>Agaricomycotina</taxon>
        <taxon>Agaricomycetes</taxon>
        <taxon>Hymenochaetales</taxon>
        <taxon>Hymenochaetaceae</taxon>
        <taxon>Phellinidium</taxon>
    </lineage>
</organism>